<keyword evidence="12 14" id="KW-1015">Disulfide bond</keyword>
<evidence type="ECO:0000256" key="5">
    <source>
        <dbReference type="ARBA" id="ARBA00022525"/>
    </source>
</evidence>
<dbReference type="InterPro" id="IPR055355">
    <property type="entry name" value="ZP-C"/>
</dbReference>
<dbReference type="Pfam" id="PF23344">
    <property type="entry name" value="ZP-N"/>
    <property type="match status" value="1"/>
</dbReference>
<dbReference type="Pfam" id="PF00100">
    <property type="entry name" value="Zona_pellucida"/>
    <property type="match status" value="1"/>
</dbReference>
<evidence type="ECO:0000256" key="10">
    <source>
        <dbReference type="ARBA" id="ARBA00022989"/>
    </source>
</evidence>
<gene>
    <name evidence="17" type="primary">LOC108260166</name>
</gene>
<dbReference type="GO" id="GO:2000344">
    <property type="term" value="P:positive regulation of acrosome reaction"/>
    <property type="evidence" value="ECO:0007669"/>
    <property type="project" value="UniProtKB-UniRule"/>
</dbReference>
<comment type="function">
    <text evidence="14">Component of the zona pellucida, an extracellular matrix surrounding oocytes which mediates sperm binding, induction of the acrosome reaction and prevents post-fertilization polyspermy. The zona pellucida is composed of 3 to 4 glycoproteins, ZP1, ZP2, ZP3, and ZP4. ZP3 is essential for sperm binding and zona matrix formation.</text>
</comment>
<dbReference type="FunFam" id="2.60.40.3210:FF:000001">
    <property type="entry name" value="Zona pellucida sperm-binding protein 3"/>
    <property type="match status" value="1"/>
</dbReference>
<keyword evidence="7 14" id="KW-0165">Cleavage on pair of basic residues</keyword>
<evidence type="ECO:0000313" key="17">
    <source>
        <dbReference type="RefSeq" id="XP_053533096.1"/>
    </source>
</evidence>
<dbReference type="InterPro" id="IPR001507">
    <property type="entry name" value="ZP_dom"/>
</dbReference>
<dbReference type="PANTHER" id="PTHR11576">
    <property type="entry name" value="ZONA PELLUCIDA SPERM-BINDING PROTEIN 3"/>
    <property type="match status" value="1"/>
</dbReference>
<dbReference type="InterPro" id="IPR042235">
    <property type="entry name" value="ZP-C_dom"/>
</dbReference>
<protein>
    <recommendedName>
        <fullName evidence="3 14">Zona pellucida sperm-binding protein 3</fullName>
    </recommendedName>
</protein>
<dbReference type="FunFam" id="2.60.40.4100:FF:000002">
    <property type="entry name" value="Zona pellucida sperm-binding protein 3"/>
    <property type="match status" value="1"/>
</dbReference>
<organism evidence="16 17">
    <name type="scientific">Ictalurus punctatus</name>
    <name type="common">Channel catfish</name>
    <name type="synonym">Silurus punctatus</name>
    <dbReference type="NCBI Taxonomy" id="7998"/>
    <lineage>
        <taxon>Eukaryota</taxon>
        <taxon>Metazoa</taxon>
        <taxon>Chordata</taxon>
        <taxon>Craniata</taxon>
        <taxon>Vertebrata</taxon>
        <taxon>Euteleostomi</taxon>
        <taxon>Actinopterygii</taxon>
        <taxon>Neopterygii</taxon>
        <taxon>Teleostei</taxon>
        <taxon>Ostariophysi</taxon>
        <taxon>Siluriformes</taxon>
        <taxon>Ictaluridae</taxon>
        <taxon>Ictalurus</taxon>
    </lineage>
</organism>
<evidence type="ECO:0000256" key="7">
    <source>
        <dbReference type="ARBA" id="ARBA00022685"/>
    </source>
</evidence>
<reference evidence="17" key="2">
    <citation type="submission" date="2025-08" db="UniProtKB">
        <authorList>
            <consortium name="RefSeq"/>
        </authorList>
    </citation>
    <scope>IDENTIFICATION</scope>
    <source>
        <tissue evidence="17">Blood</tissue>
    </source>
</reference>
<keyword evidence="6 14" id="KW-0272">Extracellular matrix</keyword>
<accession>A0A9F7RAG7</accession>
<dbReference type="InterPro" id="IPR055356">
    <property type="entry name" value="ZP-N"/>
</dbReference>
<dbReference type="PANTHER" id="PTHR11576:SF2">
    <property type="entry name" value="ZONA PELLUCIDA SPERM-BINDING PROTEIN 3"/>
    <property type="match status" value="1"/>
</dbReference>
<dbReference type="InterPro" id="IPR048290">
    <property type="entry name" value="ZP_chr"/>
</dbReference>
<dbReference type="PROSITE" id="PS51034">
    <property type="entry name" value="ZP_2"/>
    <property type="match status" value="1"/>
</dbReference>
<dbReference type="Proteomes" id="UP000221080">
    <property type="component" value="Chromosome 28"/>
</dbReference>
<dbReference type="Gene3D" id="2.60.40.4100">
    <property type="entry name" value="Zona pellucida, ZP-C domain"/>
    <property type="match status" value="1"/>
</dbReference>
<evidence type="ECO:0000256" key="4">
    <source>
        <dbReference type="ARBA" id="ARBA00022475"/>
    </source>
</evidence>
<dbReference type="AlphaFoldDB" id="A0A9F7RAG7"/>
<dbReference type="Gene3D" id="2.60.40.3210">
    <property type="entry name" value="Zona pellucida, ZP-N domain"/>
    <property type="match status" value="1"/>
</dbReference>
<evidence type="ECO:0000256" key="12">
    <source>
        <dbReference type="ARBA" id="ARBA00023157"/>
    </source>
</evidence>
<keyword evidence="4 14" id="KW-1003">Cell membrane</keyword>
<keyword evidence="11" id="KW-0472">Membrane</keyword>
<keyword evidence="10" id="KW-1133">Transmembrane helix</keyword>
<name>A0A9F7RAG7_ICTPU</name>
<dbReference type="KEGG" id="ipu:108260166"/>
<dbReference type="GO" id="GO:0035805">
    <property type="term" value="C:egg coat"/>
    <property type="evidence" value="ECO:0007669"/>
    <property type="project" value="UniProtKB-SubCell"/>
</dbReference>
<evidence type="ECO:0000256" key="1">
    <source>
        <dbReference type="ARBA" id="ARBA00004498"/>
    </source>
</evidence>
<evidence type="ECO:0000256" key="3">
    <source>
        <dbReference type="ARBA" id="ARBA00017980"/>
    </source>
</evidence>
<evidence type="ECO:0000256" key="13">
    <source>
        <dbReference type="ARBA" id="ARBA00023180"/>
    </source>
</evidence>
<dbReference type="PRINTS" id="PR00023">
    <property type="entry name" value="ZPELLUCIDA"/>
</dbReference>
<keyword evidence="5 14" id="KW-0964">Secreted</keyword>
<comment type="similarity">
    <text evidence="2 14">Belongs to the ZP domain family. ZPC subfamily.</text>
</comment>
<feature type="domain" description="ZP" evidence="15">
    <location>
        <begin position="67"/>
        <end position="331"/>
    </location>
</feature>
<evidence type="ECO:0000256" key="9">
    <source>
        <dbReference type="ARBA" id="ARBA00022729"/>
    </source>
</evidence>
<evidence type="ECO:0000256" key="14">
    <source>
        <dbReference type="RuleBase" id="RU367066"/>
    </source>
</evidence>
<keyword evidence="16" id="KW-1185">Reference proteome</keyword>
<dbReference type="GO" id="GO:0035803">
    <property type="term" value="P:egg coat formation"/>
    <property type="evidence" value="ECO:0007669"/>
    <property type="project" value="UniProtKB-UniRule"/>
</dbReference>
<dbReference type="GO" id="GO:0032190">
    <property type="term" value="F:acrosin binding"/>
    <property type="evidence" value="ECO:0007669"/>
    <property type="project" value="TreeGrafter"/>
</dbReference>
<comment type="PTM">
    <text evidence="14">Proteolytically cleaved before the transmembrane segment to yield the secreted ectodomain incorporated in the zona pellucida.</text>
</comment>
<proteinExistence type="inferred from homology"/>
<dbReference type="GeneID" id="108260166"/>
<keyword evidence="9 14" id="KW-0732">Signal</keyword>
<reference evidence="16" key="1">
    <citation type="journal article" date="2016" name="Nat. Commun.">
        <title>The channel catfish genome sequence provides insights into the evolution of scale formation in teleosts.</title>
        <authorList>
            <person name="Liu Z."/>
            <person name="Liu S."/>
            <person name="Yao J."/>
            <person name="Bao L."/>
            <person name="Zhang J."/>
            <person name="Li Y."/>
            <person name="Jiang C."/>
            <person name="Sun L."/>
            <person name="Wang R."/>
            <person name="Zhang Y."/>
            <person name="Zhou T."/>
            <person name="Zeng Q."/>
            <person name="Fu Q."/>
            <person name="Gao S."/>
            <person name="Li N."/>
            <person name="Koren S."/>
            <person name="Jiang Y."/>
            <person name="Zimin A."/>
            <person name="Xu P."/>
            <person name="Phillippy A.M."/>
            <person name="Geng X."/>
            <person name="Song L."/>
            <person name="Sun F."/>
            <person name="Li C."/>
            <person name="Wang X."/>
            <person name="Chen A."/>
            <person name="Jin Y."/>
            <person name="Yuan Z."/>
            <person name="Yang Y."/>
            <person name="Tan S."/>
            <person name="Peatman E."/>
            <person name="Lu J."/>
            <person name="Qin Z."/>
            <person name="Dunham R."/>
            <person name="Li Z."/>
            <person name="Sonstegard T."/>
            <person name="Feng J."/>
            <person name="Danzmann R.G."/>
            <person name="Schroeder S."/>
            <person name="Scheffler B."/>
            <person name="Duke M.V."/>
            <person name="Ballard L."/>
            <person name="Kucuktas H."/>
            <person name="Kaltenboeck L."/>
            <person name="Liu H."/>
            <person name="Armbruster J."/>
            <person name="Xie Y."/>
            <person name="Kirby M.L."/>
            <person name="Tian Y."/>
            <person name="Flanagan M.E."/>
            <person name="Mu W."/>
            <person name="Waldbieser G.C."/>
        </authorList>
    </citation>
    <scope>NUCLEOTIDE SEQUENCE [LARGE SCALE GENOMIC DNA]</scope>
    <source>
        <strain evidence="16">SDA103</strain>
    </source>
</reference>
<evidence type="ECO:0000313" key="16">
    <source>
        <dbReference type="Proteomes" id="UP000221080"/>
    </source>
</evidence>
<comment type="subcellular location">
    <subcellularLocation>
        <location evidence="1">Secreted</location>
        <location evidence="1">Extracellular space</location>
        <location evidence="1">Extracellular matrix</location>
    </subcellularLocation>
    <subcellularLocation>
        <location evidence="14">Zona pellucida</location>
    </subcellularLocation>
    <subcellularLocation>
        <location evidence="14">Cell membrane</location>
        <topology evidence="14">Single-pass type I membrane protein</topology>
    </subcellularLocation>
</comment>
<dbReference type="SMART" id="SM00241">
    <property type="entry name" value="ZP"/>
    <property type="match status" value="1"/>
</dbReference>
<dbReference type="RefSeq" id="XP_053533096.1">
    <property type="nucleotide sequence ID" value="XM_053677121.1"/>
</dbReference>
<evidence type="ECO:0000256" key="6">
    <source>
        <dbReference type="ARBA" id="ARBA00022530"/>
    </source>
</evidence>
<keyword evidence="13" id="KW-0325">Glycoprotein</keyword>
<evidence type="ECO:0000256" key="2">
    <source>
        <dbReference type="ARBA" id="ARBA00006735"/>
    </source>
</evidence>
<evidence type="ECO:0000256" key="11">
    <source>
        <dbReference type="ARBA" id="ARBA00023136"/>
    </source>
</evidence>
<dbReference type="GO" id="GO:0035804">
    <property type="term" value="F:structural constituent of egg coat"/>
    <property type="evidence" value="ECO:0007669"/>
    <property type="project" value="UniProtKB-UniRule"/>
</dbReference>
<dbReference type="GO" id="GO:0007339">
    <property type="term" value="P:binding of sperm to zona pellucida"/>
    <property type="evidence" value="ECO:0007669"/>
    <property type="project" value="UniProtKB-UniRule"/>
</dbReference>
<sequence length="356" mass="38787">MMIMKSCYCTDRLALTAVLTVLTVLTGGARGARVWKDGPQVGPDGRQYKTAGIQSRDWSKPLAVSVHCTENSMVVRARADLYGTGRLVTASELRLGPEFSAGNCGAIQREDTEVVITAGLHECGASLRVEDDSLVYSNTLFHTPPLNRFGIVRSVGVAIPLVCRYKRTHFVSSNIQSIPVSPALVISSPTTPVFSPQLATDDWISARSVDMFKSEVVSMVASVLSARHSVFKLFLDRCVVKLGPDTEAMPSCDPINYHRCPADSGSAQSSTSFLPGADGHVLRVKLDLLRSLGDNGFPGSSMFLTCWMKTVDPVQEKNSVNRACSYMGNSWSSVDGKHKMCKCCDRKCDFFRQRSA</sequence>
<evidence type="ECO:0000256" key="8">
    <source>
        <dbReference type="ARBA" id="ARBA00022692"/>
    </source>
</evidence>
<evidence type="ECO:0000259" key="15">
    <source>
        <dbReference type="PROSITE" id="PS51034"/>
    </source>
</evidence>
<dbReference type="GO" id="GO:0005886">
    <property type="term" value="C:plasma membrane"/>
    <property type="evidence" value="ECO:0007669"/>
    <property type="project" value="UniProtKB-SubCell"/>
</dbReference>
<comment type="domain">
    <text evidence="14">The ZP domain is involved in the polymerization of the ZP proteins to form the zona pellucida.</text>
</comment>
<dbReference type="OrthoDB" id="8880842at2759"/>
<keyword evidence="8" id="KW-0812">Transmembrane</keyword>